<comment type="caution">
    <text evidence="3">The sequence shown here is derived from an EMBL/GenBank/DDBJ whole genome shotgun (WGS) entry which is preliminary data.</text>
</comment>
<dbReference type="InterPro" id="IPR000836">
    <property type="entry name" value="PRTase_dom"/>
</dbReference>
<dbReference type="PANTHER" id="PTHR47505:SF1">
    <property type="entry name" value="DNA UTILIZATION PROTEIN YHGH"/>
    <property type="match status" value="1"/>
</dbReference>
<evidence type="ECO:0000259" key="2">
    <source>
        <dbReference type="Pfam" id="PF00156"/>
    </source>
</evidence>
<dbReference type="SUPFAM" id="SSF53271">
    <property type="entry name" value="PRTase-like"/>
    <property type="match status" value="1"/>
</dbReference>
<feature type="domain" description="Phosphoribosyltransferase" evidence="2">
    <location>
        <begin position="113"/>
        <end position="197"/>
    </location>
</feature>
<comment type="similarity">
    <text evidence="1">Belongs to the ComF/GntX family.</text>
</comment>
<accession>A0A7V3KNT1</accession>
<organism evidence="3">
    <name type="scientific">candidate division WOR-3 bacterium</name>
    <dbReference type="NCBI Taxonomy" id="2052148"/>
    <lineage>
        <taxon>Bacteria</taxon>
        <taxon>Bacteria division WOR-3</taxon>
    </lineage>
</organism>
<protein>
    <submittedName>
        <fullName evidence="3">ComF family protein</fullName>
    </submittedName>
</protein>
<evidence type="ECO:0000313" key="3">
    <source>
        <dbReference type="EMBL" id="HGB36121.1"/>
    </source>
</evidence>
<dbReference type="Pfam" id="PF00156">
    <property type="entry name" value="Pribosyltran"/>
    <property type="match status" value="1"/>
</dbReference>
<reference evidence="3" key="1">
    <citation type="journal article" date="2020" name="mSystems">
        <title>Genome- and Community-Level Interaction Insights into Carbon Utilization and Element Cycling Functions of Hydrothermarchaeota in Hydrothermal Sediment.</title>
        <authorList>
            <person name="Zhou Z."/>
            <person name="Liu Y."/>
            <person name="Xu W."/>
            <person name="Pan J."/>
            <person name="Luo Z.H."/>
            <person name="Li M."/>
        </authorList>
    </citation>
    <scope>NUCLEOTIDE SEQUENCE [LARGE SCALE GENOMIC DNA]</scope>
    <source>
        <strain evidence="3">SpSt-754</strain>
    </source>
</reference>
<evidence type="ECO:0000256" key="1">
    <source>
        <dbReference type="ARBA" id="ARBA00008007"/>
    </source>
</evidence>
<proteinExistence type="inferred from homology"/>
<dbReference type="PANTHER" id="PTHR47505">
    <property type="entry name" value="DNA UTILIZATION PROTEIN YHGH"/>
    <property type="match status" value="1"/>
</dbReference>
<sequence length="207" mass="24132">MFRFLLEAIFPSFCYICGKPSKGILCDGCKKNFEEKRVNKIFFPDADHLSQVYIVFEYEGEVRRLIEEFKYEKRKEIARYFSQYFSGLPLGYDFIVPVPLHATRLRERGFNQSEVIAKRLAKEYEIPLAKKGIKRRKYTLKQANLTRSERLENLSGAFLVSHPERFRGKRILLVDDVYTTGATMENLAKAFKNYPSKIDGFAIASKV</sequence>
<dbReference type="InterPro" id="IPR029057">
    <property type="entry name" value="PRTase-like"/>
</dbReference>
<dbReference type="Gene3D" id="3.40.50.2020">
    <property type="match status" value="1"/>
</dbReference>
<dbReference type="AlphaFoldDB" id="A0A7V3KNT1"/>
<gene>
    <name evidence="3" type="ORF">ENV38_04375</name>
</gene>
<dbReference type="InterPro" id="IPR051910">
    <property type="entry name" value="ComF/GntX_DNA_util-trans"/>
</dbReference>
<name>A0A7V3KNT1_UNCW3</name>
<dbReference type="EMBL" id="DTGD01000160">
    <property type="protein sequence ID" value="HGB36121.1"/>
    <property type="molecule type" value="Genomic_DNA"/>
</dbReference>
<dbReference type="CDD" id="cd06223">
    <property type="entry name" value="PRTases_typeI"/>
    <property type="match status" value="1"/>
</dbReference>